<sequence>MNSAALQIELQAALNQLGKLTRSGATSEAALKQAKDVVQKAQYLANAIGAELVHYQQATKRG</sequence>
<accession>A0A0K2FI96</accession>
<dbReference type="KEGG" id="vg:26648356"/>
<dbReference type="EMBL" id="KT321317">
    <property type="protein sequence ID" value="ALA45495.1"/>
    <property type="molecule type" value="Genomic_DNA"/>
</dbReference>
<evidence type="ECO:0000313" key="1">
    <source>
        <dbReference type="EMBL" id="ALA45495.1"/>
    </source>
</evidence>
<dbReference type="OrthoDB" id="40336at10239"/>
<gene>
    <name evidence="1" type="ORF">ADP65_00026</name>
</gene>
<reference evidence="1" key="1">
    <citation type="submission" date="2016-02" db="EMBL/GenBank/DDBJ databases">
        <authorList>
            <person name="Zhao X."/>
        </authorList>
    </citation>
    <scope>NUCLEOTIDE SEQUENCE</scope>
</reference>
<name>A0A0K2FI96_9CAUD</name>
<proteinExistence type="predicted"/>
<dbReference type="RefSeq" id="YP_009208678.1">
    <property type="nucleotide sequence ID" value="NC_028908.2"/>
</dbReference>
<dbReference type="Proteomes" id="UP000203117">
    <property type="component" value="Segment"/>
</dbReference>
<organism evidence="1 2">
    <name type="scientific">Achromobacter phage phiAxp-3</name>
    <dbReference type="NCBI Taxonomy" id="1664247"/>
    <lineage>
        <taxon>Viruses</taxon>
        <taxon>Duplodnaviria</taxon>
        <taxon>Heunggongvirae</taxon>
        <taxon>Uroviricota</taxon>
        <taxon>Caudoviricetes</taxon>
        <taxon>Schitoviridae</taxon>
        <taxon>Rothmandenesvirinae</taxon>
        <taxon>Dongdastvirus</taxon>
        <taxon>Dongdastvirus Axp3</taxon>
    </lineage>
</organism>
<evidence type="ECO:0000313" key="2">
    <source>
        <dbReference type="Proteomes" id="UP000203117"/>
    </source>
</evidence>
<keyword evidence="2" id="KW-1185">Reference proteome</keyword>
<protein>
    <submittedName>
        <fullName evidence="1">Uncharacterized protein</fullName>
    </submittedName>
</protein>
<dbReference type="GeneID" id="26648356"/>